<name>A0A0F7JKV0_9DEIO</name>
<proteinExistence type="predicted"/>
<dbReference type="AlphaFoldDB" id="A0A0F7JKV0"/>
<dbReference type="PATRIC" id="fig|1309411.5.peg.314"/>
<reference evidence="1 2" key="1">
    <citation type="submission" date="2015-01" db="EMBL/GenBank/DDBJ databases">
        <title>Deinococcus soli/N5/whole genome sequencing.</title>
        <authorList>
            <person name="Kim M.K."/>
            <person name="Srinivasan S."/>
            <person name="Lee J.-J."/>
        </authorList>
    </citation>
    <scope>NUCLEOTIDE SEQUENCE [LARGE SCALE GENOMIC DNA]</scope>
    <source>
        <strain evidence="1 2">N5</strain>
    </source>
</reference>
<sequence length="125" mass="13322">MNQFTILSAIVALGTATRSGALLDAPTVQPWLDKHLPTLVTKAQALRDGATWTEVGALLEAAVQAAQELKPVLAGTARAAFVLAVVQSLVREFAPPSAQWLRLLLDSPFAAMLVEMAFRRLFPGG</sequence>
<dbReference type="EMBL" id="CP011389">
    <property type="protein sequence ID" value="AKH15944.1"/>
    <property type="molecule type" value="Genomic_DNA"/>
</dbReference>
<evidence type="ECO:0000313" key="2">
    <source>
        <dbReference type="Proteomes" id="UP000034024"/>
    </source>
</evidence>
<organism evidence="1 2">
    <name type="scientific">Deinococcus soli</name>
    <name type="common">ex Cha et al. 2016</name>
    <dbReference type="NCBI Taxonomy" id="1309411"/>
    <lineage>
        <taxon>Bacteria</taxon>
        <taxon>Thermotogati</taxon>
        <taxon>Deinococcota</taxon>
        <taxon>Deinococci</taxon>
        <taxon>Deinococcales</taxon>
        <taxon>Deinococcaceae</taxon>
        <taxon>Deinococcus</taxon>
    </lineage>
</organism>
<protein>
    <submittedName>
        <fullName evidence="1">Uncharacterized protein</fullName>
    </submittedName>
</protein>
<dbReference type="OrthoDB" id="71677at2"/>
<accession>A0A0F7JKV0</accession>
<gene>
    <name evidence="1" type="ORF">SY84_01525</name>
</gene>
<keyword evidence="2" id="KW-1185">Reference proteome</keyword>
<dbReference type="Proteomes" id="UP000034024">
    <property type="component" value="Chromosome"/>
</dbReference>
<dbReference type="KEGG" id="dch:SY84_01525"/>
<dbReference type="RefSeq" id="WP_046842520.1">
    <property type="nucleotide sequence ID" value="NZ_CP011389.1"/>
</dbReference>
<evidence type="ECO:0000313" key="1">
    <source>
        <dbReference type="EMBL" id="AKH15944.1"/>
    </source>
</evidence>